<feature type="domain" description="PAS" evidence="9">
    <location>
        <begin position="40"/>
        <end position="97"/>
    </location>
</feature>
<dbReference type="InterPro" id="IPR031803">
    <property type="entry name" value="BAT_GAF/HTH-assoc"/>
</dbReference>
<evidence type="ECO:0000259" key="9">
    <source>
        <dbReference type="PROSITE" id="PS50112"/>
    </source>
</evidence>
<comment type="catalytic activity">
    <reaction evidence="1">
        <text>ATP + protein L-histidine = ADP + protein N-phospho-L-histidine.</text>
        <dbReference type="EC" id="2.7.13.3"/>
    </reaction>
</comment>
<dbReference type="Gene3D" id="3.30.450.40">
    <property type="match status" value="1"/>
</dbReference>
<dbReference type="SMART" id="SM00086">
    <property type="entry name" value="PAC"/>
    <property type="match status" value="2"/>
</dbReference>
<evidence type="ECO:0000313" key="11">
    <source>
        <dbReference type="EMBL" id="RKD95340.1"/>
    </source>
</evidence>
<dbReference type="InterPro" id="IPR029016">
    <property type="entry name" value="GAF-like_dom_sf"/>
</dbReference>
<accession>A0A3R7HIQ2</accession>
<evidence type="ECO:0000256" key="2">
    <source>
        <dbReference type="ARBA" id="ARBA00012438"/>
    </source>
</evidence>
<dbReference type="Pfam" id="PF13426">
    <property type="entry name" value="PAS_9"/>
    <property type="match status" value="1"/>
</dbReference>
<dbReference type="EMBL" id="RAPO01000002">
    <property type="protein sequence ID" value="RKD95340.1"/>
    <property type="molecule type" value="Genomic_DNA"/>
</dbReference>
<dbReference type="PROSITE" id="PS50112">
    <property type="entry name" value="PAS"/>
    <property type="match status" value="3"/>
</dbReference>
<name>A0A3R7HIQ2_9EURY</name>
<feature type="region of interest" description="Disordered" evidence="8">
    <location>
        <begin position="123"/>
        <end position="151"/>
    </location>
</feature>
<feature type="domain" description="PAS" evidence="9">
    <location>
        <begin position="307"/>
        <end position="377"/>
    </location>
</feature>
<dbReference type="Proteomes" id="UP000283805">
    <property type="component" value="Unassembled WGS sequence"/>
</dbReference>
<dbReference type="SUPFAM" id="SSF55781">
    <property type="entry name" value="GAF domain-like"/>
    <property type="match status" value="1"/>
</dbReference>
<organism evidence="11 12">
    <name type="scientific">Halopiger aswanensis</name>
    <dbReference type="NCBI Taxonomy" id="148449"/>
    <lineage>
        <taxon>Archaea</taxon>
        <taxon>Methanobacteriati</taxon>
        <taxon>Methanobacteriota</taxon>
        <taxon>Stenosarchaea group</taxon>
        <taxon>Halobacteria</taxon>
        <taxon>Halobacteriales</taxon>
        <taxon>Natrialbaceae</taxon>
        <taxon>Halopiger</taxon>
    </lineage>
</organism>
<dbReference type="InterPro" id="IPR052162">
    <property type="entry name" value="Sensor_kinase/Photoreceptor"/>
</dbReference>
<dbReference type="InterPro" id="IPR000700">
    <property type="entry name" value="PAS-assoc_C"/>
</dbReference>
<keyword evidence="12" id="KW-1185">Reference proteome</keyword>
<dbReference type="NCBIfam" id="TIGR00229">
    <property type="entry name" value="sensory_box"/>
    <property type="match status" value="3"/>
</dbReference>
<dbReference type="Pfam" id="PF15915">
    <property type="entry name" value="BAT"/>
    <property type="match status" value="1"/>
</dbReference>
<dbReference type="SUPFAM" id="SSF88659">
    <property type="entry name" value="Sigma3 and sigma4 domains of RNA polymerase sigma factors"/>
    <property type="match status" value="1"/>
</dbReference>
<protein>
    <recommendedName>
        <fullName evidence="2">histidine kinase</fullName>
        <ecNumber evidence="2">2.7.13.3</ecNumber>
    </recommendedName>
</protein>
<dbReference type="GO" id="GO:0004673">
    <property type="term" value="F:protein histidine kinase activity"/>
    <property type="evidence" value="ECO:0007669"/>
    <property type="project" value="UniProtKB-EC"/>
</dbReference>
<keyword evidence="5" id="KW-0418">Kinase</keyword>
<feature type="compositionally biased region" description="Polar residues" evidence="8">
    <location>
        <begin position="1"/>
        <end position="12"/>
    </location>
</feature>
<keyword evidence="6" id="KW-0805">Transcription regulation</keyword>
<dbReference type="EC" id="2.7.13.3" evidence="2"/>
<dbReference type="InterPro" id="IPR013656">
    <property type="entry name" value="PAS_4"/>
</dbReference>
<feature type="domain" description="PAC" evidence="10">
    <location>
        <begin position="380"/>
        <end position="432"/>
    </location>
</feature>
<dbReference type="InterPro" id="IPR007050">
    <property type="entry name" value="HTH_bacterioopsin"/>
</dbReference>
<evidence type="ECO:0000256" key="7">
    <source>
        <dbReference type="ARBA" id="ARBA00023163"/>
    </source>
</evidence>
<evidence type="ECO:0000256" key="4">
    <source>
        <dbReference type="ARBA" id="ARBA00022679"/>
    </source>
</evidence>
<dbReference type="OrthoDB" id="165911at2157"/>
<sequence>MSEPPSCQNDPSNDGHETASPTDVTLDVRELTPLVNDLAVAMLDAAGRVAAWNDDANAVLGYDETAALGTHYRAFFPDEARAANRPDALLERARTEGRAENEGWRVRADEERIWVREVIAPIWSDGGNEDEDGDEGGTRGPDDGDDARLGTPRDGAALCGYGWFLHDRTEAHDRERERREEAAFLESIFEAQPDVLYAFDDSGGYIDWNDRVPEVTGYDESELTEMDPLEFVPPEHRDRVADAIRRILEEDEYVTVEADLLTKSGERIPYEFNSARITDDEGEVVGFTGVGRDISDRKARERELREEKALTESIFEAQPDALYAFDEERTLIQWNDEFRQISGYDPEEIVDMGPLEFIAPEDREAIGNAIRRILAEGARITAEGRFLTSDGERIPYEFNSARITDDEGNVLGFTGIGRDVSDRKERERELERLERLNAVVRTVDETMVAAETREEIERAIVEAFADSEMYRFAVIGRFDAGAASGRRQWEPRTWAGRDADEIDGVIGSYVDPPAAAAGRSDASLEADAVRRYRSLRESEFEPWRRDAVDHDYGAVAVVPIVAGGRSFGVLVVAAAEATAFAPREREVLQEFGGTIGHAVNAMTVRRLLYRDTAVELEFESTDRGDACIDLSARADCLLSVDHVLPLTDDAYVHYVTVAGIGPDRFRDLAAERADIEGLRRIDVQGDESRWELTIRNATFVELLAGYGARLRSNVVDRGRATVTVEASPDTAVRELVDTIQATYPDTTLVSKRTVEDSVETPGDFRNRVESALTDKQRTALEAAYYGGYFEWPTRNSDATAIADRLGIARQTFHQHLRVAQAKLLEHYFETAL</sequence>
<dbReference type="InterPro" id="IPR013324">
    <property type="entry name" value="RNA_pol_sigma_r3/r4-like"/>
</dbReference>
<dbReference type="PANTHER" id="PTHR43304">
    <property type="entry name" value="PHYTOCHROME-LIKE PROTEIN CPH1"/>
    <property type="match status" value="1"/>
</dbReference>
<dbReference type="RefSeq" id="WP_120244624.1">
    <property type="nucleotide sequence ID" value="NZ_RAPO01000002.1"/>
</dbReference>
<dbReference type="Gene3D" id="3.30.450.20">
    <property type="entry name" value="PAS domain"/>
    <property type="match status" value="3"/>
</dbReference>
<evidence type="ECO:0000256" key="8">
    <source>
        <dbReference type="SAM" id="MobiDB-lite"/>
    </source>
</evidence>
<dbReference type="InterPro" id="IPR035965">
    <property type="entry name" value="PAS-like_dom_sf"/>
</dbReference>
<dbReference type="Pfam" id="PF08448">
    <property type="entry name" value="PAS_4"/>
    <property type="match status" value="2"/>
</dbReference>
<feature type="compositionally biased region" description="Basic and acidic residues" evidence="8">
    <location>
        <begin position="136"/>
        <end position="148"/>
    </location>
</feature>
<proteinExistence type="predicted"/>
<dbReference type="Pfam" id="PF04967">
    <property type="entry name" value="HTH_10"/>
    <property type="match status" value="1"/>
</dbReference>
<comment type="caution">
    <text evidence="11">The sequence shown here is derived from an EMBL/GenBank/DDBJ whole genome shotgun (WGS) entry which is preliminary data.</text>
</comment>
<gene>
    <name evidence="11" type="ORF">ATJ93_2192</name>
</gene>
<evidence type="ECO:0000256" key="5">
    <source>
        <dbReference type="ARBA" id="ARBA00022777"/>
    </source>
</evidence>
<feature type="domain" description="PAS" evidence="9">
    <location>
        <begin position="181"/>
        <end position="251"/>
    </location>
</feature>
<feature type="region of interest" description="Disordered" evidence="8">
    <location>
        <begin position="1"/>
        <end position="22"/>
    </location>
</feature>
<evidence type="ECO:0000256" key="6">
    <source>
        <dbReference type="ARBA" id="ARBA00023015"/>
    </source>
</evidence>
<evidence type="ECO:0000256" key="1">
    <source>
        <dbReference type="ARBA" id="ARBA00000085"/>
    </source>
</evidence>
<keyword evidence="3" id="KW-0597">Phosphoprotein</keyword>
<dbReference type="InterPro" id="IPR003018">
    <property type="entry name" value="GAF"/>
</dbReference>
<dbReference type="PANTHER" id="PTHR43304:SF1">
    <property type="entry name" value="PAC DOMAIN-CONTAINING PROTEIN"/>
    <property type="match status" value="1"/>
</dbReference>
<keyword evidence="4" id="KW-0808">Transferase</keyword>
<dbReference type="SMART" id="SM00091">
    <property type="entry name" value="PAS"/>
    <property type="match status" value="3"/>
</dbReference>
<evidence type="ECO:0000259" key="10">
    <source>
        <dbReference type="PROSITE" id="PS50113"/>
    </source>
</evidence>
<dbReference type="CDD" id="cd00130">
    <property type="entry name" value="PAS"/>
    <property type="match status" value="3"/>
</dbReference>
<reference evidence="11 12" key="1">
    <citation type="submission" date="2018-09" db="EMBL/GenBank/DDBJ databases">
        <title>Genomic Encyclopedia of Archaeal and Bacterial Type Strains, Phase II (KMG-II): from individual species to whole genera.</title>
        <authorList>
            <person name="Goeker M."/>
        </authorList>
    </citation>
    <scope>NUCLEOTIDE SEQUENCE [LARGE SCALE GENOMIC DNA]</scope>
    <source>
        <strain evidence="11 12">DSM 13151</strain>
    </source>
</reference>
<dbReference type="Pfam" id="PF13185">
    <property type="entry name" value="GAF_2"/>
    <property type="match status" value="1"/>
</dbReference>
<dbReference type="SUPFAM" id="SSF55785">
    <property type="entry name" value="PYP-like sensor domain (PAS domain)"/>
    <property type="match status" value="3"/>
</dbReference>
<feature type="domain" description="PAC" evidence="10">
    <location>
        <begin position="254"/>
        <end position="306"/>
    </location>
</feature>
<dbReference type="InterPro" id="IPR001610">
    <property type="entry name" value="PAC"/>
</dbReference>
<dbReference type="PROSITE" id="PS50113">
    <property type="entry name" value="PAC"/>
    <property type="match status" value="2"/>
</dbReference>
<evidence type="ECO:0000313" key="12">
    <source>
        <dbReference type="Proteomes" id="UP000283805"/>
    </source>
</evidence>
<evidence type="ECO:0000256" key="3">
    <source>
        <dbReference type="ARBA" id="ARBA00022553"/>
    </source>
</evidence>
<dbReference type="AlphaFoldDB" id="A0A3R7HIQ2"/>
<keyword evidence="7" id="KW-0804">Transcription</keyword>
<dbReference type="InterPro" id="IPR000014">
    <property type="entry name" value="PAS"/>
</dbReference>